<gene>
    <name evidence="4" type="ORF">MUCCIDRAFT_107715</name>
</gene>
<organism evidence="4 5">
    <name type="scientific">Mucor lusitanicus CBS 277.49</name>
    <dbReference type="NCBI Taxonomy" id="747725"/>
    <lineage>
        <taxon>Eukaryota</taxon>
        <taxon>Fungi</taxon>
        <taxon>Fungi incertae sedis</taxon>
        <taxon>Mucoromycota</taxon>
        <taxon>Mucoromycotina</taxon>
        <taxon>Mucoromycetes</taxon>
        <taxon>Mucorales</taxon>
        <taxon>Mucorineae</taxon>
        <taxon>Mucoraceae</taxon>
        <taxon>Mucor</taxon>
    </lineage>
</organism>
<dbReference type="InterPro" id="IPR005162">
    <property type="entry name" value="Retrotrans_gag_dom"/>
</dbReference>
<evidence type="ECO:0000259" key="3">
    <source>
        <dbReference type="Pfam" id="PF03732"/>
    </source>
</evidence>
<reference evidence="4 5" key="1">
    <citation type="submission" date="2015-06" db="EMBL/GenBank/DDBJ databases">
        <title>Expansion of signal transduction pathways in fungi by whole-genome duplication.</title>
        <authorList>
            <consortium name="DOE Joint Genome Institute"/>
            <person name="Corrochano L.M."/>
            <person name="Kuo A."/>
            <person name="Marcet-Houben M."/>
            <person name="Polaino S."/>
            <person name="Salamov A."/>
            <person name="Villalobos J.M."/>
            <person name="Alvarez M.I."/>
            <person name="Avalos J."/>
            <person name="Benito E.P."/>
            <person name="Benoit I."/>
            <person name="Burger G."/>
            <person name="Camino L.P."/>
            <person name="Canovas D."/>
            <person name="Cerda-Olmedo E."/>
            <person name="Cheng J.-F."/>
            <person name="Dominguez A."/>
            <person name="Elias M."/>
            <person name="Eslava A.P."/>
            <person name="Glaser F."/>
            <person name="Grimwood J."/>
            <person name="Gutierrez G."/>
            <person name="Heitman J."/>
            <person name="Henrissat B."/>
            <person name="Iturriaga E.A."/>
            <person name="Lang B.F."/>
            <person name="Lavin J.L."/>
            <person name="Lee S."/>
            <person name="Li W."/>
            <person name="Lindquist E."/>
            <person name="Lopez-Garcia S."/>
            <person name="Luque E.M."/>
            <person name="Marcos A.T."/>
            <person name="Martin J."/>
            <person name="Mccluskey K."/>
            <person name="Medina H.R."/>
            <person name="Miralles-Duran A."/>
            <person name="Miyazaki A."/>
            <person name="Munoz-Torres E."/>
            <person name="Oguiza J.A."/>
            <person name="Ohm R."/>
            <person name="Olmedo M."/>
            <person name="Orejas M."/>
            <person name="Ortiz-Castellanos L."/>
            <person name="Pisabarro A.G."/>
            <person name="Rodriguez-Romero J."/>
            <person name="Ruiz-Herrera J."/>
            <person name="Ruiz-Vazquez R."/>
            <person name="Sanz C."/>
            <person name="Schackwitz W."/>
            <person name="Schmutz J."/>
            <person name="Shahriari M."/>
            <person name="Shelest E."/>
            <person name="Silva-Franco F."/>
            <person name="Soanes D."/>
            <person name="Syed K."/>
            <person name="Tagua V.G."/>
            <person name="Talbot N.J."/>
            <person name="Thon M."/>
            <person name="De Vries R.P."/>
            <person name="Wiebenga A."/>
            <person name="Yadav J.S."/>
            <person name="Braun E.L."/>
            <person name="Baker S."/>
            <person name="Garre V."/>
            <person name="Horwitz B."/>
            <person name="Torres-Martinez S."/>
            <person name="Idnurm A."/>
            <person name="Herrera-Estrella A."/>
            <person name="Gabaldon T."/>
            <person name="Grigoriev I.V."/>
        </authorList>
    </citation>
    <scope>NUCLEOTIDE SEQUENCE [LARGE SCALE GENOMIC DNA]</scope>
    <source>
        <strain evidence="4 5">CBS 277.49</strain>
    </source>
</reference>
<dbReference type="STRING" id="747725.A0A162TTX4"/>
<feature type="region of interest" description="Disordered" evidence="2">
    <location>
        <begin position="335"/>
        <end position="371"/>
    </location>
</feature>
<feature type="region of interest" description="Disordered" evidence="2">
    <location>
        <begin position="108"/>
        <end position="142"/>
    </location>
</feature>
<keyword evidence="1" id="KW-0175">Coiled coil</keyword>
<accession>A0A162TTX4</accession>
<proteinExistence type="predicted"/>
<feature type="compositionally biased region" description="Polar residues" evidence="2">
    <location>
        <begin position="114"/>
        <end position="133"/>
    </location>
</feature>
<feature type="region of interest" description="Disordered" evidence="2">
    <location>
        <begin position="1"/>
        <end position="32"/>
    </location>
</feature>
<feature type="compositionally biased region" description="Acidic residues" evidence="2">
    <location>
        <begin position="459"/>
        <end position="469"/>
    </location>
</feature>
<evidence type="ECO:0000256" key="1">
    <source>
        <dbReference type="SAM" id="Coils"/>
    </source>
</evidence>
<comment type="caution">
    <text evidence="4">The sequence shown here is derived from an EMBL/GenBank/DDBJ whole genome shotgun (WGS) entry which is preliminary data.</text>
</comment>
<feature type="coiled-coil region" evidence="1">
    <location>
        <begin position="78"/>
        <end position="105"/>
    </location>
</feature>
<dbReference type="Proteomes" id="UP000077051">
    <property type="component" value="Unassembled WGS sequence"/>
</dbReference>
<dbReference type="VEuPathDB" id="FungiDB:MUCCIDRAFT_107715"/>
<evidence type="ECO:0000256" key="2">
    <source>
        <dbReference type="SAM" id="MobiDB-lite"/>
    </source>
</evidence>
<dbReference type="Pfam" id="PF03732">
    <property type="entry name" value="Retrotrans_gag"/>
    <property type="match status" value="1"/>
</dbReference>
<feature type="domain" description="Retrotransposon gag" evidence="3">
    <location>
        <begin position="188"/>
        <end position="279"/>
    </location>
</feature>
<evidence type="ECO:0000313" key="4">
    <source>
        <dbReference type="EMBL" id="OAD07112.1"/>
    </source>
</evidence>
<feature type="compositionally biased region" description="Basic residues" evidence="2">
    <location>
        <begin position="425"/>
        <end position="446"/>
    </location>
</feature>
<feature type="compositionally biased region" description="Basic residues" evidence="2">
    <location>
        <begin position="347"/>
        <end position="358"/>
    </location>
</feature>
<dbReference type="AlphaFoldDB" id="A0A162TTX4"/>
<keyword evidence="5" id="KW-1185">Reference proteome</keyword>
<feature type="compositionally biased region" description="Basic and acidic residues" evidence="2">
    <location>
        <begin position="359"/>
        <end position="371"/>
    </location>
</feature>
<feature type="region of interest" description="Disordered" evidence="2">
    <location>
        <begin position="417"/>
        <end position="471"/>
    </location>
</feature>
<dbReference type="EMBL" id="AMYB01000002">
    <property type="protein sequence ID" value="OAD07112.1"/>
    <property type="molecule type" value="Genomic_DNA"/>
</dbReference>
<dbReference type="OrthoDB" id="2288542at2759"/>
<sequence>MSNTAQDKPRSHEQQLSGSTEQHQSSLAASPMMVDSQAFNAADPLLEIKEGIRDLSRQLTLATSVLVRSNAQEAKDSVQDLHDRLALARSTLKELQATCQALDRQPAALAPASVSPNTTSSEHSQDGYSAASNRSDHAPSYLPRSPEGLPFIQWKSQVFKHGEKKFEDPQICLNYFEVILKLNFIDLDQHWKRMVLPKVSDTMMDWVVAVPDETTWFEFKQLFLARYGHSPEMVQADAKQKLMTLSMGRNESITEYIDRFEQLRKKVDLLDSDPILQRALLDPLSADLRRTLIVFNSLNNDATASLEPISDTIVKIKSIYTLFENQNSWDRLADAFTPSKQTDRKSHRDRRDKRRVREHKPYDRNDSKHTEKTSRTYCSYHKLHGHHTNDCRAKGNQPLKCFKCAKPIVKGQLHKCSSTADSKYNPHRHHDRSSRDRKQKKSRKKNIVPTPASSSDKDTDMEDATDSDQDQNLTVKSTKKIIVKMLNGYDESWDLYVNSTALAMNCHYSRLHHMKPFCGMFSRQPNAFHSGPVDSNQSFPGKPIDHTEFIENLKHVDEILVPAIKEQIERTQKADNAYFMKRHKILQNPFPTGSAVMIKNVEGKNSKTDPLYDGPFTTCGRTKNGSYILKDRTDALLSRDASTSSRLM</sequence>
<evidence type="ECO:0000313" key="5">
    <source>
        <dbReference type="Proteomes" id="UP000077051"/>
    </source>
</evidence>
<name>A0A162TTX4_MUCCL</name>
<protein>
    <recommendedName>
        <fullName evidence="3">Retrotransposon gag domain-containing protein</fullName>
    </recommendedName>
</protein>
<feature type="compositionally biased region" description="Polar residues" evidence="2">
    <location>
        <begin position="14"/>
        <end position="28"/>
    </location>
</feature>